<dbReference type="InterPro" id="IPR005467">
    <property type="entry name" value="His_kinase_dom"/>
</dbReference>
<dbReference type="Pfam" id="PF00512">
    <property type="entry name" value="HisKA"/>
    <property type="match status" value="1"/>
</dbReference>
<organism evidence="12 13">
    <name type="scientific">Pegethrix bostrychoides GSE-TBD4-15B</name>
    <dbReference type="NCBI Taxonomy" id="2839662"/>
    <lineage>
        <taxon>Bacteria</taxon>
        <taxon>Bacillati</taxon>
        <taxon>Cyanobacteriota</taxon>
        <taxon>Cyanophyceae</taxon>
        <taxon>Oculatellales</taxon>
        <taxon>Oculatellaceae</taxon>
        <taxon>Pegethrix</taxon>
    </lineage>
</organism>
<keyword evidence="8" id="KW-1133">Transmembrane helix</keyword>
<accession>A0A951PF08</accession>
<keyword evidence="7 8" id="KW-0472">Membrane</keyword>
<reference evidence="12" key="2">
    <citation type="journal article" date="2022" name="Microbiol. Resour. Announc.">
        <title>Metagenome Sequencing to Explore Phylogenomics of Terrestrial Cyanobacteria.</title>
        <authorList>
            <person name="Ward R.D."/>
            <person name="Stajich J.E."/>
            <person name="Johansen J.R."/>
            <person name="Huntemann M."/>
            <person name="Clum A."/>
            <person name="Foster B."/>
            <person name="Foster B."/>
            <person name="Roux S."/>
            <person name="Palaniappan K."/>
            <person name="Varghese N."/>
            <person name="Mukherjee S."/>
            <person name="Reddy T.B.K."/>
            <person name="Daum C."/>
            <person name="Copeland A."/>
            <person name="Chen I.A."/>
            <person name="Ivanova N.N."/>
            <person name="Kyrpides N.C."/>
            <person name="Shapiro N."/>
            <person name="Eloe-Fadrosh E.A."/>
            <person name="Pietrasiak N."/>
        </authorList>
    </citation>
    <scope>NUCLEOTIDE SEQUENCE</scope>
    <source>
        <strain evidence="12">GSE-TBD4-15B</strain>
    </source>
</reference>
<dbReference type="Pfam" id="PF02518">
    <property type="entry name" value="HATPase_c"/>
    <property type="match status" value="1"/>
</dbReference>
<dbReference type="PANTHER" id="PTHR42878:SF15">
    <property type="entry name" value="BACTERIOPHYTOCHROME"/>
    <property type="match status" value="1"/>
</dbReference>
<reference evidence="12" key="1">
    <citation type="submission" date="2021-05" db="EMBL/GenBank/DDBJ databases">
        <authorList>
            <person name="Pietrasiak N."/>
            <person name="Ward R."/>
            <person name="Stajich J.E."/>
            <person name="Kurbessoian T."/>
        </authorList>
    </citation>
    <scope>NUCLEOTIDE SEQUENCE</scope>
    <source>
        <strain evidence="12">GSE-TBD4-15B</strain>
    </source>
</reference>
<dbReference type="InterPro" id="IPR035965">
    <property type="entry name" value="PAS-like_dom_sf"/>
</dbReference>
<dbReference type="CDD" id="cd00082">
    <property type="entry name" value="HisKA"/>
    <property type="match status" value="1"/>
</dbReference>
<keyword evidence="6" id="KW-0902">Two-component regulatory system</keyword>
<dbReference type="Gene3D" id="3.30.450.20">
    <property type="entry name" value="PAS domain"/>
    <property type="match status" value="2"/>
</dbReference>
<dbReference type="NCBIfam" id="TIGR00229">
    <property type="entry name" value="sensory_box"/>
    <property type="match status" value="2"/>
</dbReference>
<keyword evidence="8" id="KW-0812">Transmembrane</keyword>
<evidence type="ECO:0000256" key="6">
    <source>
        <dbReference type="ARBA" id="ARBA00023012"/>
    </source>
</evidence>
<comment type="caution">
    <text evidence="12">The sequence shown here is derived from an EMBL/GenBank/DDBJ whole genome shotgun (WGS) entry which is preliminary data.</text>
</comment>
<dbReference type="PROSITE" id="PS50112">
    <property type="entry name" value="PAS"/>
    <property type="match status" value="2"/>
</dbReference>
<dbReference type="InterPro" id="IPR004358">
    <property type="entry name" value="Sig_transdc_His_kin-like_C"/>
</dbReference>
<keyword evidence="3" id="KW-0597">Phosphoprotein</keyword>
<keyword evidence="4" id="KW-0808">Transferase</keyword>
<comment type="catalytic activity">
    <reaction evidence="1">
        <text>ATP + protein L-histidine = ADP + protein N-phospho-L-histidine.</text>
        <dbReference type="EC" id="2.7.13.3"/>
    </reaction>
</comment>
<keyword evidence="5" id="KW-0418">Kinase</keyword>
<dbReference type="PANTHER" id="PTHR42878">
    <property type="entry name" value="TWO-COMPONENT HISTIDINE KINASE"/>
    <property type="match status" value="1"/>
</dbReference>
<feature type="transmembrane region" description="Helical" evidence="8">
    <location>
        <begin position="121"/>
        <end position="140"/>
    </location>
</feature>
<evidence type="ECO:0000256" key="5">
    <source>
        <dbReference type="ARBA" id="ARBA00022777"/>
    </source>
</evidence>
<dbReference type="CDD" id="cd00130">
    <property type="entry name" value="PAS"/>
    <property type="match status" value="2"/>
</dbReference>
<dbReference type="PROSITE" id="PS50109">
    <property type="entry name" value="HIS_KIN"/>
    <property type="match status" value="1"/>
</dbReference>
<dbReference type="Pfam" id="PF08447">
    <property type="entry name" value="PAS_3"/>
    <property type="match status" value="1"/>
</dbReference>
<dbReference type="SMART" id="SM00388">
    <property type="entry name" value="HisKA"/>
    <property type="match status" value="1"/>
</dbReference>
<dbReference type="Pfam" id="PF13426">
    <property type="entry name" value="PAS_9"/>
    <property type="match status" value="1"/>
</dbReference>
<dbReference type="EC" id="2.7.13.3" evidence="2"/>
<proteinExistence type="predicted"/>
<protein>
    <recommendedName>
        <fullName evidence="2">histidine kinase</fullName>
        <ecNumber evidence="2">2.7.13.3</ecNumber>
    </recommendedName>
</protein>
<evidence type="ECO:0000256" key="1">
    <source>
        <dbReference type="ARBA" id="ARBA00000085"/>
    </source>
</evidence>
<feature type="transmembrane region" description="Helical" evidence="8">
    <location>
        <begin position="12"/>
        <end position="31"/>
    </location>
</feature>
<dbReference type="SMART" id="SM00387">
    <property type="entry name" value="HATPase_c"/>
    <property type="match status" value="1"/>
</dbReference>
<evidence type="ECO:0000313" key="12">
    <source>
        <dbReference type="EMBL" id="MBW4468442.1"/>
    </source>
</evidence>
<feature type="transmembrane region" description="Helical" evidence="8">
    <location>
        <begin position="51"/>
        <end position="67"/>
    </location>
</feature>
<dbReference type="AlphaFoldDB" id="A0A951PF08"/>
<dbReference type="InterPro" id="IPR013655">
    <property type="entry name" value="PAS_fold_3"/>
</dbReference>
<feature type="domain" description="PAS" evidence="10">
    <location>
        <begin position="419"/>
        <end position="461"/>
    </location>
</feature>
<dbReference type="GO" id="GO:0030295">
    <property type="term" value="F:protein kinase activator activity"/>
    <property type="evidence" value="ECO:0007669"/>
    <property type="project" value="TreeGrafter"/>
</dbReference>
<sequence length="792" mass="90037">MALKLKLTARRISQAAALVVIGVGSAALLGWQFQIDWLKTGILDGTATMKANTALCFVLLGVALLWARSRPNRLWFTIWVAIPAWIALLTLGEYAWGWELNIDQLLFADQVSLDTPHPGRMGINTAVSFLLSSLALELLIWRCSRLAQALALLTLLICLQALIGYGFGVQILYHLGDFTTSMALHTAFSFIMLSVSILALQPQQGLMQPLTAPLEGGRLARQILPITVLFPILLGWLLVQGYRFDYYVPGFGLSLQVALSVLVQTGLIWQSAKWLNRNDLKRQQTRADLRKSEERYRSLTQAIASIVWIADAEGRFVTEQSSWEAYTGQNFQVHQGWGWVEALHPDDRQQVRQLWRLSLSSQQIYQSEGRLWHQPTGEYRYFEAKGVPILESDGSIREWVGTVNDVHDRKQTEAELRENEARLNSFVEADLVGILYGDIYRQIFYANDEFLNIIGYSRDDLQSGKIDWVMLTPPEYLPLDELGISEAQSRGACTPYEKEYIRKDGSRVPVLIGYRLLEPNREHSVAFILNLSEQKQAEAALRENEARFRQDLELRVKERTMQLEAANRELESFSYSVSHDLRAPLRHIAGFVELLQKRLDPASLDATSQRYLTVIAETTRQAGTLIDDLLSFSRMGRSEMRSIRIDMNLLIQEVQRELEPDLIGREIIWQIEPLPSIQGDPSMLRLAVRNLLENSVKYTRQRPTAEISIGSFTQEQETVYFVKDNGIGFNMQYAHKLFGIFQRLHSDPNYEGTGIGLANVQRIVHRHGGRIWAEGKVNQGATFFIALPKIFD</sequence>
<feature type="domain" description="PAS" evidence="10">
    <location>
        <begin position="292"/>
        <end position="362"/>
    </location>
</feature>
<dbReference type="FunFam" id="3.30.450.20:FF:000099">
    <property type="entry name" value="Sensory box sensor histidine kinase"/>
    <property type="match status" value="1"/>
</dbReference>
<evidence type="ECO:0000256" key="7">
    <source>
        <dbReference type="ARBA" id="ARBA00023136"/>
    </source>
</evidence>
<dbReference type="SUPFAM" id="SSF47384">
    <property type="entry name" value="Homodimeric domain of signal transducing histidine kinase"/>
    <property type="match status" value="1"/>
</dbReference>
<dbReference type="PROSITE" id="PS50113">
    <property type="entry name" value="PAC"/>
    <property type="match status" value="1"/>
</dbReference>
<dbReference type="EMBL" id="JAHHHV010000089">
    <property type="protein sequence ID" value="MBW4468442.1"/>
    <property type="molecule type" value="Genomic_DNA"/>
</dbReference>
<dbReference type="GO" id="GO:0007234">
    <property type="term" value="P:osmosensory signaling via phosphorelay pathway"/>
    <property type="evidence" value="ECO:0007669"/>
    <property type="project" value="TreeGrafter"/>
</dbReference>
<evidence type="ECO:0000259" key="11">
    <source>
        <dbReference type="PROSITE" id="PS50113"/>
    </source>
</evidence>
<dbReference type="Gene3D" id="1.10.287.130">
    <property type="match status" value="1"/>
</dbReference>
<feature type="transmembrane region" description="Helical" evidence="8">
    <location>
        <begin position="222"/>
        <end position="239"/>
    </location>
</feature>
<dbReference type="PRINTS" id="PR00344">
    <property type="entry name" value="BCTRLSENSOR"/>
</dbReference>
<dbReference type="Proteomes" id="UP000707356">
    <property type="component" value="Unassembled WGS sequence"/>
</dbReference>
<dbReference type="FunFam" id="3.30.565.10:FF:000006">
    <property type="entry name" value="Sensor histidine kinase WalK"/>
    <property type="match status" value="1"/>
</dbReference>
<evidence type="ECO:0000256" key="2">
    <source>
        <dbReference type="ARBA" id="ARBA00012438"/>
    </source>
</evidence>
<evidence type="ECO:0000256" key="3">
    <source>
        <dbReference type="ARBA" id="ARBA00022553"/>
    </source>
</evidence>
<name>A0A951PF08_9CYAN</name>
<dbReference type="InterPro" id="IPR001610">
    <property type="entry name" value="PAC"/>
</dbReference>
<dbReference type="GO" id="GO:0000155">
    <property type="term" value="F:phosphorelay sensor kinase activity"/>
    <property type="evidence" value="ECO:0007669"/>
    <property type="project" value="InterPro"/>
</dbReference>
<dbReference type="GO" id="GO:0000156">
    <property type="term" value="F:phosphorelay response regulator activity"/>
    <property type="evidence" value="ECO:0007669"/>
    <property type="project" value="TreeGrafter"/>
</dbReference>
<dbReference type="InterPro" id="IPR050351">
    <property type="entry name" value="BphY/WalK/GraS-like"/>
</dbReference>
<dbReference type="SUPFAM" id="SSF55785">
    <property type="entry name" value="PYP-like sensor domain (PAS domain)"/>
    <property type="match status" value="2"/>
</dbReference>
<feature type="transmembrane region" description="Helical" evidence="8">
    <location>
        <begin position="251"/>
        <end position="272"/>
    </location>
</feature>
<feature type="transmembrane region" description="Helical" evidence="8">
    <location>
        <begin position="74"/>
        <end position="96"/>
    </location>
</feature>
<dbReference type="SMART" id="SM00091">
    <property type="entry name" value="PAS"/>
    <property type="match status" value="2"/>
</dbReference>
<dbReference type="InterPro" id="IPR000014">
    <property type="entry name" value="PAS"/>
</dbReference>
<feature type="domain" description="Histidine kinase" evidence="9">
    <location>
        <begin position="576"/>
        <end position="791"/>
    </location>
</feature>
<dbReference type="Gene3D" id="3.30.565.10">
    <property type="entry name" value="Histidine kinase-like ATPase, C-terminal domain"/>
    <property type="match status" value="1"/>
</dbReference>
<dbReference type="SMART" id="SM00086">
    <property type="entry name" value="PAC"/>
    <property type="match status" value="2"/>
</dbReference>
<evidence type="ECO:0000259" key="9">
    <source>
        <dbReference type="PROSITE" id="PS50109"/>
    </source>
</evidence>
<dbReference type="SUPFAM" id="SSF55874">
    <property type="entry name" value="ATPase domain of HSP90 chaperone/DNA topoisomerase II/histidine kinase"/>
    <property type="match status" value="1"/>
</dbReference>
<evidence type="ECO:0000313" key="13">
    <source>
        <dbReference type="Proteomes" id="UP000707356"/>
    </source>
</evidence>
<evidence type="ECO:0000256" key="4">
    <source>
        <dbReference type="ARBA" id="ARBA00022679"/>
    </source>
</evidence>
<dbReference type="GO" id="GO:0016020">
    <property type="term" value="C:membrane"/>
    <property type="evidence" value="ECO:0007669"/>
    <property type="project" value="UniProtKB-SubCell"/>
</dbReference>
<dbReference type="InterPro" id="IPR036890">
    <property type="entry name" value="HATPase_C_sf"/>
</dbReference>
<dbReference type="InterPro" id="IPR036097">
    <property type="entry name" value="HisK_dim/P_sf"/>
</dbReference>
<dbReference type="InterPro" id="IPR003594">
    <property type="entry name" value="HATPase_dom"/>
</dbReference>
<evidence type="ECO:0000256" key="8">
    <source>
        <dbReference type="SAM" id="Phobius"/>
    </source>
</evidence>
<feature type="domain" description="PAC" evidence="11">
    <location>
        <begin position="365"/>
        <end position="418"/>
    </location>
</feature>
<dbReference type="InterPro" id="IPR000700">
    <property type="entry name" value="PAS-assoc_C"/>
</dbReference>
<dbReference type="InterPro" id="IPR003661">
    <property type="entry name" value="HisK_dim/P_dom"/>
</dbReference>
<feature type="transmembrane region" description="Helical" evidence="8">
    <location>
        <begin position="152"/>
        <end position="176"/>
    </location>
</feature>
<evidence type="ECO:0000259" key="10">
    <source>
        <dbReference type="PROSITE" id="PS50112"/>
    </source>
</evidence>
<gene>
    <name evidence="12" type="ORF">KME07_23695</name>
</gene>